<keyword evidence="3" id="KW-1185">Reference proteome</keyword>
<protein>
    <submittedName>
        <fullName evidence="2">Nitrogenase</fullName>
    </submittedName>
</protein>
<dbReference type="EMBL" id="QXHD01000004">
    <property type="protein sequence ID" value="NEZ58309.1"/>
    <property type="molecule type" value="Genomic_DNA"/>
</dbReference>
<name>A0A6M0RQ68_9CYAN</name>
<dbReference type="AlphaFoldDB" id="A0A6M0RQ68"/>
<evidence type="ECO:0000313" key="2">
    <source>
        <dbReference type="EMBL" id="NEZ58309.1"/>
    </source>
</evidence>
<organism evidence="2 3">
    <name type="scientific">Adonisia turfae CCMR0081</name>
    <dbReference type="NCBI Taxonomy" id="2292702"/>
    <lineage>
        <taxon>Bacteria</taxon>
        <taxon>Bacillati</taxon>
        <taxon>Cyanobacteriota</taxon>
        <taxon>Adonisia</taxon>
        <taxon>Adonisia turfae</taxon>
    </lineage>
</organism>
<reference evidence="2 3" key="1">
    <citation type="journal article" date="2020" name="Microb. Ecol.">
        <title>Ecogenomics of the Marine Benthic Filamentous Cyanobacterium Adonisia.</title>
        <authorList>
            <person name="Walter J.M."/>
            <person name="Coutinho F.H."/>
            <person name="Leomil L."/>
            <person name="Hargreaves P.I."/>
            <person name="Campeao M.E."/>
            <person name="Vieira V.V."/>
            <person name="Silva B.S."/>
            <person name="Fistarol G.O."/>
            <person name="Salomon P.S."/>
            <person name="Sawabe T."/>
            <person name="Mino S."/>
            <person name="Hosokawa M."/>
            <person name="Miyashita H."/>
            <person name="Maruyama F."/>
            <person name="van Verk M.C."/>
            <person name="Dutilh B.E."/>
            <person name="Thompson C.C."/>
            <person name="Thompson F.L."/>
        </authorList>
    </citation>
    <scope>NUCLEOTIDE SEQUENCE [LARGE SCALE GENOMIC DNA]</scope>
    <source>
        <strain evidence="2 3">CCMR0081</strain>
    </source>
</reference>
<sequence>MAILTSHPQKTNPVLEQTSQRTSLLGPLRRWINQIQVTNSRTAHLICRVIPSHCPFERDISLFGYTIHIPALCRLNPVYEEIVDLRLRALTYLMDTCGENISTYIR</sequence>
<comment type="caution">
    <text evidence="2">The sequence shown here is derived from an EMBL/GenBank/DDBJ whole genome shotgun (WGS) entry which is preliminary data.</text>
</comment>
<evidence type="ECO:0000313" key="3">
    <source>
        <dbReference type="Proteomes" id="UP000481033"/>
    </source>
</evidence>
<feature type="domain" description="Mo-dependent nitrogenase C-terminal" evidence="1">
    <location>
        <begin position="25"/>
        <end position="105"/>
    </location>
</feature>
<dbReference type="Proteomes" id="UP000481033">
    <property type="component" value="Unassembled WGS sequence"/>
</dbReference>
<gene>
    <name evidence="2" type="ORF">DXZ20_22225</name>
</gene>
<dbReference type="Pfam" id="PF06967">
    <property type="entry name" value="Mo-nitro_C"/>
    <property type="match status" value="1"/>
</dbReference>
<evidence type="ECO:0000259" key="1">
    <source>
        <dbReference type="Pfam" id="PF06967"/>
    </source>
</evidence>
<accession>A0A6M0RQ68</accession>
<dbReference type="InterPro" id="IPR009717">
    <property type="entry name" value="Mo-dep_Nase_C"/>
</dbReference>
<dbReference type="RefSeq" id="WP_163700758.1">
    <property type="nucleotide sequence ID" value="NZ_QXHD01000004.1"/>
</dbReference>
<proteinExistence type="predicted"/>